<keyword evidence="3 8" id="KW-0690">Ribosome biogenesis</keyword>
<feature type="domain" description="GTPase Der C-terminal KH-domain-like" evidence="11">
    <location>
        <begin position="367"/>
        <end position="446"/>
    </location>
</feature>
<sequence>MLPIIALIGRTNVGKSTFFNILTKKRNALVSSFSGLTRDRNYGLCYLEKNKKFILTDTSGFDFELKKIQKQAHKQTLMAMNEADLILFMVNAREGLLPEEYEILKTIKKHEKDFFLIINKVDGIKKNEKLNEFYSLGIKNNIKISASHNQGINNFINEYLIPWIESKFQKIKLKKTIDKQEEIKNIPIKIACIGKPNVGKSTLINSLVMQNRIITSNTPGTTLDAISVPIKYNNKNYILIDTSGTSKKKRKKNKIEQISVIKTLETIEKTDITLLIIDAKDEQKKICNQNLLLINKIKNFGKPLIIIINKWDLLNVIEKIKFKKLINYQLKNYFFAKIHFISALKSQKIFEIFKLIKHVHQSTKKQINTSKLMKIMKEAIQKHQPPIINKRRIKLKYVHLGSSIPIKIIIHGNQTKYLPITYTRYLENFFYESLQIEGIPIEIKFKDTINPYIQKLN</sequence>
<comment type="subunit">
    <text evidence="8">Associates with the 50S ribosomal subunit.</text>
</comment>
<dbReference type="PRINTS" id="PR00326">
    <property type="entry name" value="GTP1OBG"/>
</dbReference>
<feature type="binding site" evidence="8">
    <location>
        <begin position="194"/>
        <end position="201"/>
    </location>
    <ligand>
        <name>GTP</name>
        <dbReference type="ChEBI" id="CHEBI:37565"/>
        <label>2</label>
    </ligand>
</feature>
<dbReference type="GO" id="GO:0042254">
    <property type="term" value="P:ribosome biogenesis"/>
    <property type="evidence" value="ECO:0007669"/>
    <property type="project" value="UniProtKB-KW"/>
</dbReference>
<dbReference type="EMBL" id="CP135018">
    <property type="protein sequence ID" value="XAJ80874.1"/>
    <property type="molecule type" value="Genomic_DNA"/>
</dbReference>
<feature type="binding site" evidence="8">
    <location>
        <begin position="57"/>
        <end position="61"/>
    </location>
    <ligand>
        <name>GTP</name>
        <dbReference type="ChEBI" id="CHEBI:37565"/>
        <label>1</label>
    </ligand>
</feature>
<feature type="binding site" evidence="8">
    <location>
        <begin position="9"/>
        <end position="16"/>
    </location>
    <ligand>
        <name>GTP</name>
        <dbReference type="ChEBI" id="CHEBI:37565"/>
        <label>1</label>
    </ligand>
</feature>
<dbReference type="Pfam" id="PF14714">
    <property type="entry name" value="KH_dom-like"/>
    <property type="match status" value="1"/>
</dbReference>
<accession>A0AAU6W5J5</accession>
<dbReference type="PIRSF" id="PIRSF006485">
    <property type="entry name" value="GTP-binding_EngA"/>
    <property type="match status" value="1"/>
</dbReference>
<evidence type="ECO:0000259" key="10">
    <source>
        <dbReference type="Pfam" id="PF01926"/>
    </source>
</evidence>
<name>A0AAU6W5J5_9GAMM</name>
<gene>
    <name evidence="8 12" type="primary">der</name>
    <name evidence="12" type="ORF">RJT31_03060</name>
</gene>
<evidence type="ECO:0000313" key="12">
    <source>
        <dbReference type="EMBL" id="XAJ80874.1"/>
    </source>
</evidence>
<dbReference type="InterPro" id="IPR006073">
    <property type="entry name" value="GTP-bd"/>
</dbReference>
<dbReference type="Gene3D" id="3.40.50.300">
    <property type="entry name" value="P-loop containing nucleotide triphosphate hydrolases"/>
    <property type="match status" value="2"/>
</dbReference>
<dbReference type="SUPFAM" id="SSF52540">
    <property type="entry name" value="P-loop containing nucleoside triphosphate hydrolases"/>
    <property type="match status" value="2"/>
</dbReference>
<dbReference type="HAMAP" id="MF_00195">
    <property type="entry name" value="GTPase_Der"/>
    <property type="match status" value="1"/>
</dbReference>
<dbReference type="RefSeq" id="WP_348769438.1">
    <property type="nucleotide sequence ID" value="NZ_CP135018.1"/>
</dbReference>
<evidence type="ECO:0000256" key="5">
    <source>
        <dbReference type="ARBA" id="ARBA00022741"/>
    </source>
</evidence>
<evidence type="ECO:0000256" key="6">
    <source>
        <dbReference type="ARBA" id="ARBA00023134"/>
    </source>
</evidence>
<dbReference type="InterPro" id="IPR016484">
    <property type="entry name" value="GTPase_Der"/>
</dbReference>
<dbReference type="PANTHER" id="PTHR43834:SF6">
    <property type="entry name" value="GTPASE DER"/>
    <property type="match status" value="1"/>
</dbReference>
<evidence type="ECO:0000256" key="4">
    <source>
        <dbReference type="ARBA" id="ARBA00022737"/>
    </source>
</evidence>
<keyword evidence="6 8" id="KW-0342">GTP-binding</keyword>
<dbReference type="InterPro" id="IPR015946">
    <property type="entry name" value="KH_dom-like_a/b"/>
</dbReference>
<comment type="similarity">
    <text evidence="1 8 9">Belongs to the TRAFAC class TrmE-Era-EngA-EngB-Septin-like GTPase superfamily. EngA (Der) GTPase family.</text>
</comment>
<proteinExistence type="inferred from homology"/>
<evidence type="ECO:0000256" key="7">
    <source>
        <dbReference type="ARBA" id="ARBA00032345"/>
    </source>
</evidence>
<evidence type="ECO:0000256" key="1">
    <source>
        <dbReference type="ARBA" id="ARBA00008279"/>
    </source>
</evidence>
<evidence type="ECO:0000256" key="9">
    <source>
        <dbReference type="RuleBase" id="RU004481"/>
    </source>
</evidence>
<dbReference type="InterPro" id="IPR005225">
    <property type="entry name" value="Small_GTP-bd"/>
</dbReference>
<dbReference type="InterPro" id="IPR027417">
    <property type="entry name" value="P-loop_NTPase"/>
</dbReference>
<dbReference type="InterPro" id="IPR032859">
    <property type="entry name" value="KH_dom-like"/>
</dbReference>
<keyword evidence="4 9" id="KW-0677">Repeat</keyword>
<reference evidence="12" key="1">
    <citation type="submission" date="2024-06" db="EMBL/GenBank/DDBJ databases">
        <title>Unveiling Genomic Reduction in Obligate Endosymbionts Buchnera of Aphids: Insights from Phylogenomic Comparative Analysis with Novel Genome Data and Co-obligate Endosymbionts.</title>
        <authorList>
            <person name="Lu C."/>
            <person name="Zou T."/>
            <person name="Liu Q."/>
            <person name="Huang X."/>
        </authorList>
    </citation>
    <scope>NUCLEOTIDE SEQUENCE</scope>
    <source>
        <strain evidence="12">Aphau13</strain>
    </source>
</reference>
<comment type="function">
    <text evidence="8 9">GTPase that plays an essential role in the late steps of ribosome biogenesis.</text>
</comment>
<feature type="binding site" evidence="8">
    <location>
        <begin position="119"/>
        <end position="122"/>
    </location>
    <ligand>
        <name>GTP</name>
        <dbReference type="ChEBI" id="CHEBI:37565"/>
        <label>1</label>
    </ligand>
</feature>
<dbReference type="CDD" id="cd01895">
    <property type="entry name" value="EngA2"/>
    <property type="match status" value="1"/>
</dbReference>
<dbReference type="NCBIfam" id="TIGR03594">
    <property type="entry name" value="GTPase_EngA"/>
    <property type="match status" value="1"/>
</dbReference>
<keyword evidence="5 8" id="KW-0547">Nucleotide-binding</keyword>
<evidence type="ECO:0000256" key="2">
    <source>
        <dbReference type="ARBA" id="ARBA00020953"/>
    </source>
</evidence>
<dbReference type="GO" id="GO:0043022">
    <property type="term" value="F:ribosome binding"/>
    <property type="evidence" value="ECO:0007669"/>
    <property type="project" value="TreeGrafter"/>
</dbReference>
<dbReference type="CDD" id="cd01894">
    <property type="entry name" value="EngA1"/>
    <property type="match status" value="1"/>
</dbReference>
<dbReference type="AlphaFoldDB" id="A0AAU6W5J5"/>
<evidence type="ECO:0000256" key="8">
    <source>
        <dbReference type="HAMAP-Rule" id="MF_00195"/>
    </source>
</evidence>
<protein>
    <recommendedName>
        <fullName evidence="2 8">GTPase Der</fullName>
    </recommendedName>
    <alternativeName>
        <fullName evidence="7 8">GTP-binding protein EngA</fullName>
    </alternativeName>
</protein>
<dbReference type="GO" id="GO:0005525">
    <property type="term" value="F:GTP binding"/>
    <property type="evidence" value="ECO:0007669"/>
    <property type="project" value="UniProtKB-UniRule"/>
</dbReference>
<dbReference type="Gene3D" id="3.30.300.20">
    <property type="match status" value="1"/>
</dbReference>
<dbReference type="Pfam" id="PF01926">
    <property type="entry name" value="MMR_HSR1"/>
    <property type="match status" value="2"/>
</dbReference>
<dbReference type="NCBIfam" id="TIGR00231">
    <property type="entry name" value="small_GTP"/>
    <property type="match status" value="2"/>
</dbReference>
<dbReference type="GO" id="GO:0016787">
    <property type="term" value="F:hydrolase activity"/>
    <property type="evidence" value="ECO:0007669"/>
    <property type="project" value="UniProtKB-KW"/>
</dbReference>
<comment type="caution">
    <text evidence="8">Lacks conserved residue(s) required for the propagation of feature annotation.</text>
</comment>
<evidence type="ECO:0000256" key="3">
    <source>
        <dbReference type="ARBA" id="ARBA00022517"/>
    </source>
</evidence>
<dbReference type="PANTHER" id="PTHR43834">
    <property type="entry name" value="GTPASE DER"/>
    <property type="match status" value="1"/>
</dbReference>
<feature type="binding site" evidence="8">
    <location>
        <begin position="309"/>
        <end position="312"/>
    </location>
    <ligand>
        <name>GTP</name>
        <dbReference type="ChEBI" id="CHEBI:37565"/>
        <label>2</label>
    </ligand>
</feature>
<feature type="domain" description="G" evidence="10">
    <location>
        <begin position="5"/>
        <end position="120"/>
    </location>
</feature>
<organism evidence="12">
    <name type="scientific">Buchnera aphidicola</name>
    <name type="common">Aphis aurantii</name>
    <dbReference type="NCBI Taxonomy" id="1470492"/>
    <lineage>
        <taxon>Bacteria</taxon>
        <taxon>Pseudomonadati</taxon>
        <taxon>Pseudomonadota</taxon>
        <taxon>Gammaproteobacteria</taxon>
        <taxon>Enterobacterales</taxon>
        <taxon>Erwiniaceae</taxon>
        <taxon>Buchnera</taxon>
    </lineage>
</organism>
<keyword evidence="12" id="KW-0378">Hydrolase</keyword>
<evidence type="ECO:0000259" key="11">
    <source>
        <dbReference type="Pfam" id="PF14714"/>
    </source>
</evidence>
<feature type="domain" description="G" evidence="10">
    <location>
        <begin position="189"/>
        <end position="310"/>
    </location>
</feature>